<keyword evidence="1" id="KW-0805">Transcription regulation</keyword>
<dbReference type="PROSITE" id="PS50949">
    <property type="entry name" value="HTH_GNTR"/>
    <property type="match status" value="1"/>
</dbReference>
<name>A0ABS4TXY8_9PSEU</name>
<dbReference type="InterPro" id="IPR000524">
    <property type="entry name" value="Tscrpt_reg_HTH_GntR"/>
</dbReference>
<dbReference type="PANTHER" id="PTHR43537:SF24">
    <property type="entry name" value="GLUCONATE OPERON TRANSCRIPTIONAL REPRESSOR"/>
    <property type="match status" value="1"/>
</dbReference>
<dbReference type="Pfam" id="PF07729">
    <property type="entry name" value="FCD"/>
    <property type="match status" value="1"/>
</dbReference>
<dbReference type="SUPFAM" id="SSF48008">
    <property type="entry name" value="GntR ligand-binding domain-like"/>
    <property type="match status" value="1"/>
</dbReference>
<gene>
    <name evidence="5" type="ORF">JOF56_009650</name>
</gene>
<proteinExistence type="predicted"/>
<evidence type="ECO:0000313" key="6">
    <source>
        <dbReference type="Proteomes" id="UP001519332"/>
    </source>
</evidence>
<dbReference type="InterPro" id="IPR011711">
    <property type="entry name" value="GntR_C"/>
</dbReference>
<dbReference type="SMART" id="SM00345">
    <property type="entry name" value="HTH_GNTR"/>
    <property type="match status" value="1"/>
</dbReference>
<dbReference type="CDD" id="cd07377">
    <property type="entry name" value="WHTH_GntR"/>
    <property type="match status" value="1"/>
</dbReference>
<dbReference type="Gene3D" id="1.10.10.10">
    <property type="entry name" value="Winged helix-like DNA-binding domain superfamily/Winged helix DNA-binding domain"/>
    <property type="match status" value="1"/>
</dbReference>
<comment type="caution">
    <text evidence="5">The sequence shown here is derived from an EMBL/GenBank/DDBJ whole genome shotgun (WGS) entry which is preliminary data.</text>
</comment>
<keyword evidence="2 5" id="KW-0238">DNA-binding</keyword>
<dbReference type="Proteomes" id="UP001519332">
    <property type="component" value="Unassembled WGS sequence"/>
</dbReference>
<evidence type="ECO:0000256" key="1">
    <source>
        <dbReference type="ARBA" id="ARBA00023015"/>
    </source>
</evidence>
<organism evidence="5 6">
    <name type="scientific">Kibdelosporangium banguiense</name>
    <dbReference type="NCBI Taxonomy" id="1365924"/>
    <lineage>
        <taxon>Bacteria</taxon>
        <taxon>Bacillati</taxon>
        <taxon>Actinomycetota</taxon>
        <taxon>Actinomycetes</taxon>
        <taxon>Pseudonocardiales</taxon>
        <taxon>Pseudonocardiaceae</taxon>
        <taxon>Kibdelosporangium</taxon>
    </lineage>
</organism>
<reference evidence="5 6" key="1">
    <citation type="submission" date="2021-03" db="EMBL/GenBank/DDBJ databases">
        <title>Sequencing the genomes of 1000 actinobacteria strains.</title>
        <authorList>
            <person name="Klenk H.-P."/>
        </authorList>
    </citation>
    <scope>NUCLEOTIDE SEQUENCE [LARGE SCALE GENOMIC DNA]</scope>
    <source>
        <strain evidence="5 6">DSM 46670</strain>
    </source>
</reference>
<protein>
    <submittedName>
        <fullName evidence="5">DNA-binding GntR family transcriptional regulator</fullName>
    </submittedName>
</protein>
<feature type="domain" description="HTH gntR-type" evidence="4">
    <location>
        <begin position="17"/>
        <end position="84"/>
    </location>
</feature>
<dbReference type="SUPFAM" id="SSF46785">
    <property type="entry name" value="Winged helix' DNA-binding domain"/>
    <property type="match status" value="1"/>
</dbReference>
<dbReference type="InterPro" id="IPR036388">
    <property type="entry name" value="WH-like_DNA-bd_sf"/>
</dbReference>
<dbReference type="Gene3D" id="1.20.120.530">
    <property type="entry name" value="GntR ligand-binding domain-like"/>
    <property type="match status" value="1"/>
</dbReference>
<evidence type="ECO:0000256" key="2">
    <source>
        <dbReference type="ARBA" id="ARBA00023125"/>
    </source>
</evidence>
<evidence type="ECO:0000313" key="5">
    <source>
        <dbReference type="EMBL" id="MBP2329265.1"/>
    </source>
</evidence>
<dbReference type="PANTHER" id="PTHR43537">
    <property type="entry name" value="TRANSCRIPTIONAL REGULATOR, GNTR FAMILY"/>
    <property type="match status" value="1"/>
</dbReference>
<dbReference type="InterPro" id="IPR008920">
    <property type="entry name" value="TF_FadR/GntR_C"/>
</dbReference>
<sequence>MSVPPATGAGSSQPAGATKRYWAAQAIRQAILDGRYAPGERLFEEKLAAELGVSATPIREALLILEAKGLVRITPRRGATVIALGRADIEELYHVRGILEPAAVSMALERLSRNDLKRLVLDLQDTHEEMRQALRVQDTAPIPRLNMRFHFRIYEASGSRQMVEAIERLWNMLPSHSLRNIPHRSEWSFDQHQRLIDILDGDDPAQAAAAMRDHILLAAQSLIPHVP</sequence>
<dbReference type="GO" id="GO:0003677">
    <property type="term" value="F:DNA binding"/>
    <property type="evidence" value="ECO:0007669"/>
    <property type="project" value="UniProtKB-KW"/>
</dbReference>
<accession>A0ABS4TXY8</accession>
<evidence type="ECO:0000259" key="4">
    <source>
        <dbReference type="PROSITE" id="PS50949"/>
    </source>
</evidence>
<dbReference type="RefSeq" id="WP_209646094.1">
    <property type="nucleotide sequence ID" value="NZ_JAGINW010000001.1"/>
</dbReference>
<dbReference type="Pfam" id="PF00392">
    <property type="entry name" value="GntR"/>
    <property type="match status" value="1"/>
</dbReference>
<keyword evidence="3" id="KW-0804">Transcription</keyword>
<evidence type="ECO:0000256" key="3">
    <source>
        <dbReference type="ARBA" id="ARBA00023163"/>
    </source>
</evidence>
<dbReference type="InterPro" id="IPR036390">
    <property type="entry name" value="WH_DNA-bd_sf"/>
</dbReference>
<keyword evidence="6" id="KW-1185">Reference proteome</keyword>
<dbReference type="SMART" id="SM00895">
    <property type="entry name" value="FCD"/>
    <property type="match status" value="1"/>
</dbReference>
<dbReference type="EMBL" id="JAGINW010000001">
    <property type="protein sequence ID" value="MBP2329265.1"/>
    <property type="molecule type" value="Genomic_DNA"/>
</dbReference>